<dbReference type="GO" id="GO:0090563">
    <property type="term" value="F:protein-phosphocysteine-sugar phosphotransferase activity"/>
    <property type="evidence" value="ECO:0007669"/>
    <property type="project" value="TreeGrafter"/>
</dbReference>
<dbReference type="Pfam" id="PF00358">
    <property type="entry name" value="PTS_EIIA_1"/>
    <property type="match status" value="1"/>
</dbReference>
<dbReference type="InterPro" id="IPR013013">
    <property type="entry name" value="PTS_EIIC_1"/>
</dbReference>
<evidence type="ECO:0000256" key="2">
    <source>
        <dbReference type="ARBA" id="ARBA00022448"/>
    </source>
</evidence>
<evidence type="ECO:0000256" key="5">
    <source>
        <dbReference type="ARBA" id="ARBA00022679"/>
    </source>
</evidence>
<keyword evidence="8" id="KW-0418">Kinase</keyword>
<keyword evidence="7 13" id="KW-0812">Transmembrane</keyword>
<dbReference type="GO" id="GO:0005886">
    <property type="term" value="C:plasma membrane"/>
    <property type="evidence" value="ECO:0007669"/>
    <property type="project" value="UniProtKB-SubCell"/>
</dbReference>
<keyword evidence="6" id="KW-0598">Phosphotransferase system</keyword>
<dbReference type="InterPro" id="IPR003352">
    <property type="entry name" value="PTS_EIIC"/>
</dbReference>
<feature type="region of interest" description="Disordered" evidence="12">
    <location>
        <begin position="535"/>
        <end position="568"/>
    </location>
</feature>
<dbReference type="InterPro" id="IPR036878">
    <property type="entry name" value="Glu_permease_IIB"/>
</dbReference>
<feature type="domain" description="PTS EIIA type-1" evidence="14">
    <location>
        <begin position="586"/>
        <end position="689"/>
    </location>
</feature>
<keyword evidence="5 17" id="KW-0808">Transferase</keyword>
<feature type="domain" description="PTS EIIB type-1" evidence="15">
    <location>
        <begin position="454"/>
        <end position="535"/>
    </location>
</feature>
<dbReference type="GO" id="GO:0009401">
    <property type="term" value="P:phosphoenolpyruvate-dependent sugar phosphotransferase system"/>
    <property type="evidence" value="ECO:0007669"/>
    <property type="project" value="UniProtKB-KW"/>
</dbReference>
<comment type="caution">
    <text evidence="17">The sequence shown here is derived from an EMBL/GenBank/DDBJ whole genome shotgun (WGS) entry which is preliminary data.</text>
</comment>
<dbReference type="NCBIfam" id="TIGR00826">
    <property type="entry name" value="EIIB_glc"/>
    <property type="match status" value="1"/>
</dbReference>
<evidence type="ECO:0000256" key="3">
    <source>
        <dbReference type="ARBA" id="ARBA00022475"/>
    </source>
</evidence>
<dbReference type="CDD" id="cd00212">
    <property type="entry name" value="PTS_IIB_glc"/>
    <property type="match status" value="1"/>
</dbReference>
<dbReference type="PANTHER" id="PTHR30009">
    <property type="entry name" value="CYTOCHROME C-TYPE SYNTHESIS PROTEIN AND PTS TRANSMEMBRANE COMPONENT"/>
    <property type="match status" value="1"/>
</dbReference>
<evidence type="ECO:0000259" key="16">
    <source>
        <dbReference type="PROSITE" id="PS51103"/>
    </source>
</evidence>
<evidence type="ECO:0000313" key="17">
    <source>
        <dbReference type="EMBL" id="MVB09822.1"/>
    </source>
</evidence>
<dbReference type="RefSeq" id="WP_156989693.1">
    <property type="nucleotide sequence ID" value="NZ_VWXL01000014.1"/>
</dbReference>
<feature type="compositionally biased region" description="Basic and acidic residues" evidence="12">
    <location>
        <begin position="551"/>
        <end position="561"/>
    </location>
</feature>
<dbReference type="PROSITE" id="PS51103">
    <property type="entry name" value="PTS_EIIC_TYPE_1"/>
    <property type="match status" value="1"/>
</dbReference>
<comment type="subcellular location">
    <subcellularLocation>
        <location evidence="1">Cell membrane</location>
        <topology evidence="1">Multi-pass membrane protein</topology>
    </subcellularLocation>
</comment>
<keyword evidence="9 13" id="KW-1133">Transmembrane helix</keyword>
<feature type="transmembrane region" description="Helical" evidence="13">
    <location>
        <begin position="313"/>
        <end position="329"/>
    </location>
</feature>
<keyword evidence="2" id="KW-0813">Transport</keyword>
<accession>A0A6N8HVS6</accession>
<evidence type="ECO:0000256" key="1">
    <source>
        <dbReference type="ARBA" id="ARBA00004651"/>
    </source>
</evidence>
<dbReference type="AlphaFoldDB" id="A0A6N8HVS6"/>
<feature type="transmembrane region" description="Helical" evidence="13">
    <location>
        <begin position="56"/>
        <end position="82"/>
    </location>
</feature>
<dbReference type="InterPro" id="IPR001127">
    <property type="entry name" value="PTS_EIIA_1_perm"/>
</dbReference>
<feature type="transmembrane region" description="Helical" evidence="13">
    <location>
        <begin position="282"/>
        <end position="301"/>
    </location>
</feature>
<keyword evidence="3" id="KW-1003">Cell membrane</keyword>
<dbReference type="FunFam" id="2.70.70.10:FF:000001">
    <property type="entry name" value="PTS system glucose-specific IIA component"/>
    <property type="match status" value="1"/>
</dbReference>
<proteinExistence type="predicted"/>
<dbReference type="SUPFAM" id="SSF51261">
    <property type="entry name" value="Duplicated hybrid motif"/>
    <property type="match status" value="1"/>
</dbReference>
<dbReference type="PROSITE" id="PS51093">
    <property type="entry name" value="PTS_EIIA_TYPE_1"/>
    <property type="match status" value="1"/>
</dbReference>
<dbReference type="Pfam" id="PF00367">
    <property type="entry name" value="PTS_EIIB"/>
    <property type="match status" value="1"/>
</dbReference>
<keyword evidence="4" id="KW-0762">Sugar transport</keyword>
<dbReference type="Gene3D" id="2.70.70.10">
    <property type="entry name" value="Glucose Permease (Domain IIA)"/>
    <property type="match status" value="1"/>
</dbReference>
<evidence type="ECO:0000256" key="8">
    <source>
        <dbReference type="ARBA" id="ARBA00022777"/>
    </source>
</evidence>
<name>A0A6N8HVS6_9FIRM</name>
<feature type="transmembrane region" description="Helical" evidence="13">
    <location>
        <begin position="364"/>
        <end position="385"/>
    </location>
</feature>
<feature type="transmembrane region" description="Helical" evidence="13">
    <location>
        <begin position="12"/>
        <end position="36"/>
    </location>
</feature>
<dbReference type="GO" id="GO:0008982">
    <property type="term" value="F:protein-N(PI)-phosphohistidine-sugar phosphotransferase activity"/>
    <property type="evidence" value="ECO:0007669"/>
    <property type="project" value="InterPro"/>
</dbReference>
<evidence type="ECO:0000256" key="13">
    <source>
        <dbReference type="SAM" id="Phobius"/>
    </source>
</evidence>
<protein>
    <submittedName>
        <fullName evidence="17">PTS system glucose-specific EIICBA component</fullName>
        <ecNumber evidence="17">2.7.1.199</ecNumber>
    </submittedName>
</protein>
<feature type="transmembrane region" description="Helical" evidence="13">
    <location>
        <begin position="391"/>
        <end position="413"/>
    </location>
</feature>
<dbReference type="GO" id="GO:0016301">
    <property type="term" value="F:kinase activity"/>
    <property type="evidence" value="ECO:0007669"/>
    <property type="project" value="UniProtKB-KW"/>
</dbReference>
<feature type="domain" description="PTS EIIC type-1" evidence="16">
    <location>
        <begin position="3"/>
        <end position="425"/>
    </location>
</feature>
<evidence type="ECO:0000256" key="12">
    <source>
        <dbReference type="SAM" id="MobiDB-lite"/>
    </source>
</evidence>
<dbReference type="InterPro" id="IPR018113">
    <property type="entry name" value="PTrfase_EIIB_Cys"/>
</dbReference>
<feature type="transmembrane region" description="Helical" evidence="13">
    <location>
        <begin position="94"/>
        <end position="116"/>
    </location>
</feature>
<dbReference type="EC" id="2.7.1.199" evidence="17"/>
<dbReference type="InterPro" id="IPR001996">
    <property type="entry name" value="PTS_IIB_1"/>
</dbReference>
<dbReference type="SUPFAM" id="SSF55604">
    <property type="entry name" value="Glucose permease domain IIB"/>
    <property type="match status" value="1"/>
</dbReference>
<dbReference type="NCBIfam" id="TIGR00830">
    <property type="entry name" value="PTBA"/>
    <property type="match status" value="1"/>
</dbReference>
<evidence type="ECO:0000313" key="18">
    <source>
        <dbReference type="Proteomes" id="UP000469440"/>
    </source>
</evidence>
<gene>
    <name evidence="17" type="primary">ptsG</name>
    <name evidence="17" type="ORF">CAFE_04870</name>
</gene>
<dbReference type="PROSITE" id="PS01035">
    <property type="entry name" value="PTS_EIIB_TYPE_1_CYS"/>
    <property type="match status" value="1"/>
</dbReference>
<dbReference type="InterPro" id="IPR011055">
    <property type="entry name" value="Dup_hybrid_motif"/>
</dbReference>
<evidence type="ECO:0000259" key="15">
    <source>
        <dbReference type="PROSITE" id="PS51098"/>
    </source>
</evidence>
<dbReference type="PANTHER" id="PTHR30009:SF24">
    <property type="entry name" value="PTS SYSTEM, IIBC COMPONENT"/>
    <property type="match status" value="1"/>
</dbReference>
<dbReference type="InterPro" id="IPR050429">
    <property type="entry name" value="PTS_Glucose_EIICBA"/>
</dbReference>
<keyword evidence="10 13" id="KW-0472">Membrane</keyword>
<feature type="active site" description="Phosphocysteine intermediate; for EIIB activity" evidence="11">
    <location>
        <position position="476"/>
    </location>
</feature>
<dbReference type="EMBL" id="VWXL01000014">
    <property type="protein sequence ID" value="MVB09822.1"/>
    <property type="molecule type" value="Genomic_DNA"/>
</dbReference>
<sequence length="714" mass="77246">MKDKAFGVLQRIGHSFMLPISILPVAGLLLGIGSSFTNQTTLETYHLLGFMGPGTVIYSILTVMAQCGDVIFTNLPLIFAVGVGIGMAKKEKSVAALASMVAYFIMNSAISGMISIHGGAKAFLNGATCSLLGMTTFQMGALGGIIVGLGVAALHNRFYKIEFPAAFSFFQGTRFVPIISTVVFAFVGILMFYIWQPIQVGINDLGGLVSKSGVIGTFFFGLIKRLLIPFGLHHVFYLPFWQTAIGGTMQVAGKEIVGAQNIFFAQLADPSTMHFSTLATRFFTGEFILYIFGFPGAALAMYRCARPEKKKEVYGLLLSASLTAILTGITEPIEFSFIFVAPALYAINTVLAGLAYAVAQLLNIAVGLTFSGGFIDLFLFGILQGNSKTSWLLILPVGIVYFAVYYFTFSFFIKKWNLKTPGRETDDEETKLYTRADYEKKRSASKTGKKEESERLSASIVKGLGGKANISDVDCCATRLRITVADSDLVNDSILKSTGAAGVVHRGTGVQVVYGPKVTVIKSNLDDYLAKPAEEAEVPEAPEPAASEAETAEKQNKDEPKASSPQKSVVYAPLNGRVMELSEIGDGVFSEEMLGKGFAVDPSEGKVVAPFDCTVETVFDTKHAINLKSGNVELMIHIGLDTVRLDGNGFDIRVQEGDKLKKGDLIGYFDMEAIQKEGYRLVTPVIIANTDEWKKIELLKKGSVTAGEKILRLE</sequence>
<dbReference type="Gene3D" id="3.30.1360.60">
    <property type="entry name" value="Glucose permease domain IIB"/>
    <property type="match status" value="1"/>
</dbReference>
<evidence type="ECO:0000256" key="7">
    <source>
        <dbReference type="ARBA" id="ARBA00022692"/>
    </source>
</evidence>
<feature type="transmembrane region" description="Helical" evidence="13">
    <location>
        <begin position="175"/>
        <end position="195"/>
    </location>
</feature>
<evidence type="ECO:0000256" key="4">
    <source>
        <dbReference type="ARBA" id="ARBA00022597"/>
    </source>
</evidence>
<keyword evidence="18" id="KW-1185">Reference proteome</keyword>
<organism evidence="17 18">
    <name type="scientific">Caproicibacter fermentans</name>
    <dbReference type="NCBI Taxonomy" id="2576756"/>
    <lineage>
        <taxon>Bacteria</taxon>
        <taxon>Bacillati</taxon>
        <taxon>Bacillota</taxon>
        <taxon>Clostridia</taxon>
        <taxon>Eubacteriales</taxon>
        <taxon>Acutalibacteraceae</taxon>
        <taxon>Caproicibacter</taxon>
    </lineage>
</organism>
<feature type="transmembrane region" description="Helical" evidence="13">
    <location>
        <begin position="136"/>
        <end position="154"/>
    </location>
</feature>
<feature type="transmembrane region" description="Helical" evidence="13">
    <location>
        <begin position="335"/>
        <end position="357"/>
    </location>
</feature>
<evidence type="ECO:0000256" key="10">
    <source>
        <dbReference type="ARBA" id="ARBA00023136"/>
    </source>
</evidence>
<reference evidence="17 18" key="1">
    <citation type="submission" date="2019-09" db="EMBL/GenBank/DDBJ databases">
        <title>Genome sequence of Clostridium sp. EA1.</title>
        <authorList>
            <person name="Poehlein A."/>
            <person name="Bengelsdorf F.R."/>
            <person name="Daniel R."/>
        </authorList>
    </citation>
    <scope>NUCLEOTIDE SEQUENCE [LARGE SCALE GENOMIC DNA]</scope>
    <source>
        <strain evidence="17 18">EA1</strain>
    </source>
</reference>
<dbReference type="Proteomes" id="UP000469440">
    <property type="component" value="Unassembled WGS sequence"/>
</dbReference>
<evidence type="ECO:0000259" key="14">
    <source>
        <dbReference type="PROSITE" id="PS51093"/>
    </source>
</evidence>
<evidence type="ECO:0000256" key="9">
    <source>
        <dbReference type="ARBA" id="ARBA00022989"/>
    </source>
</evidence>
<dbReference type="PROSITE" id="PS51098">
    <property type="entry name" value="PTS_EIIB_TYPE_1"/>
    <property type="match status" value="1"/>
</dbReference>
<evidence type="ECO:0000256" key="11">
    <source>
        <dbReference type="PROSITE-ProRule" id="PRU00421"/>
    </source>
</evidence>
<dbReference type="OrthoDB" id="9764327at2"/>
<dbReference type="Pfam" id="PF02378">
    <property type="entry name" value="PTS_EIIC"/>
    <property type="match status" value="1"/>
</dbReference>
<evidence type="ECO:0000256" key="6">
    <source>
        <dbReference type="ARBA" id="ARBA00022683"/>
    </source>
</evidence>